<dbReference type="PANTHER" id="PTHR46908:SF8">
    <property type="entry name" value="C-TYPE LECTIN DOMAIN-CONTAINING PROTEIN"/>
    <property type="match status" value="1"/>
</dbReference>
<dbReference type="PhylomeDB" id="A7SQJ4"/>
<dbReference type="InterPro" id="IPR052129">
    <property type="entry name" value="Spermadhesin-Link_domain"/>
</dbReference>
<evidence type="ECO:0000256" key="1">
    <source>
        <dbReference type="ARBA" id="ARBA00023157"/>
    </source>
</evidence>
<protein>
    <recommendedName>
        <fullName evidence="3">CUB domain-containing protein</fullName>
    </recommendedName>
</protein>
<dbReference type="Proteomes" id="UP000001593">
    <property type="component" value="Unassembled WGS sequence"/>
</dbReference>
<dbReference type="InterPro" id="IPR000859">
    <property type="entry name" value="CUB_dom"/>
</dbReference>
<evidence type="ECO:0000313" key="4">
    <source>
        <dbReference type="EMBL" id="EDO34012.1"/>
    </source>
</evidence>
<accession>A7SQJ4</accession>
<gene>
    <name evidence="4" type="ORF">NEMVEDRAFT_v1g127669</name>
</gene>
<dbReference type="OrthoDB" id="5989894at2759"/>
<dbReference type="HOGENOM" id="CLU_103588_2_1_1"/>
<evidence type="ECO:0000313" key="5">
    <source>
        <dbReference type="Proteomes" id="UP000001593"/>
    </source>
</evidence>
<dbReference type="EMBL" id="DS469747">
    <property type="protein sequence ID" value="EDO34012.1"/>
    <property type="molecule type" value="Genomic_DNA"/>
</dbReference>
<dbReference type="eggNOG" id="KOG4292">
    <property type="taxonomic scope" value="Eukaryota"/>
</dbReference>
<feature type="domain" description="CUB" evidence="3">
    <location>
        <begin position="1"/>
        <end position="110"/>
    </location>
</feature>
<dbReference type="InterPro" id="IPR035914">
    <property type="entry name" value="Sperma_CUB_dom_sf"/>
</dbReference>
<dbReference type="FunFam" id="2.60.120.290:FF:000005">
    <property type="entry name" value="Procollagen C-endopeptidase enhancer 1"/>
    <property type="match status" value="1"/>
</dbReference>
<dbReference type="CDD" id="cd00041">
    <property type="entry name" value="CUB"/>
    <property type="match status" value="1"/>
</dbReference>
<dbReference type="STRING" id="45351.A7SQJ4"/>
<reference evidence="4 5" key="1">
    <citation type="journal article" date="2007" name="Science">
        <title>Sea anemone genome reveals ancestral eumetazoan gene repertoire and genomic organization.</title>
        <authorList>
            <person name="Putnam N.H."/>
            <person name="Srivastava M."/>
            <person name="Hellsten U."/>
            <person name="Dirks B."/>
            <person name="Chapman J."/>
            <person name="Salamov A."/>
            <person name="Terry A."/>
            <person name="Shapiro H."/>
            <person name="Lindquist E."/>
            <person name="Kapitonov V.V."/>
            <person name="Jurka J."/>
            <person name="Genikhovich G."/>
            <person name="Grigoriev I.V."/>
            <person name="Lucas S.M."/>
            <person name="Steele R.E."/>
            <person name="Finnerty J.R."/>
            <person name="Technau U."/>
            <person name="Martindale M.Q."/>
            <person name="Rokhsar D.S."/>
        </authorList>
    </citation>
    <scope>NUCLEOTIDE SEQUENCE [LARGE SCALE GENOMIC DNA]</scope>
    <source>
        <strain evidence="5">CH2 X CH6</strain>
    </source>
</reference>
<name>A7SQJ4_NEMVE</name>
<keyword evidence="1" id="KW-1015">Disulfide bond</keyword>
<organism evidence="4 5">
    <name type="scientific">Nematostella vectensis</name>
    <name type="common">Starlet sea anemone</name>
    <dbReference type="NCBI Taxonomy" id="45351"/>
    <lineage>
        <taxon>Eukaryota</taxon>
        <taxon>Metazoa</taxon>
        <taxon>Cnidaria</taxon>
        <taxon>Anthozoa</taxon>
        <taxon>Hexacorallia</taxon>
        <taxon>Actiniaria</taxon>
        <taxon>Edwardsiidae</taxon>
        <taxon>Nematostella</taxon>
    </lineage>
</organism>
<keyword evidence="5" id="KW-1185">Reference proteome</keyword>
<feature type="non-terminal residue" evidence="4">
    <location>
        <position position="1"/>
    </location>
</feature>
<dbReference type="PROSITE" id="PS01180">
    <property type="entry name" value="CUB"/>
    <property type="match status" value="1"/>
</dbReference>
<sequence>CNYTLTDRHGSFQSPYFPSNYPNGQLCSWRIMGIEGESIRVRFSNFSLSNSTDDFVEIYDGSNEAANQIVVLKDHGQPRDITSSAHALFLIFRSDETGNAAGFRALYDIVGEQ</sequence>
<dbReference type="SMART" id="SM00042">
    <property type="entry name" value="CUB"/>
    <property type="match status" value="1"/>
</dbReference>
<dbReference type="PANTHER" id="PTHR46908">
    <property type="entry name" value="CUBILIN-LIKE PROTEIN"/>
    <property type="match status" value="1"/>
</dbReference>
<dbReference type="Gene3D" id="2.60.120.290">
    <property type="entry name" value="Spermadhesin, CUB domain"/>
    <property type="match status" value="1"/>
</dbReference>
<dbReference type="InParanoid" id="A7SQJ4"/>
<dbReference type="KEGG" id="nve:5505263"/>
<dbReference type="AlphaFoldDB" id="A7SQJ4"/>
<proteinExistence type="predicted"/>
<comment type="caution">
    <text evidence="2">Lacks conserved residue(s) required for the propagation of feature annotation.</text>
</comment>
<evidence type="ECO:0000259" key="3">
    <source>
        <dbReference type="PROSITE" id="PS01180"/>
    </source>
</evidence>
<dbReference type="Pfam" id="PF00431">
    <property type="entry name" value="CUB"/>
    <property type="match status" value="1"/>
</dbReference>
<dbReference type="SUPFAM" id="SSF49854">
    <property type="entry name" value="Spermadhesin, CUB domain"/>
    <property type="match status" value="1"/>
</dbReference>
<evidence type="ECO:0000256" key="2">
    <source>
        <dbReference type="PROSITE-ProRule" id="PRU00059"/>
    </source>
</evidence>